<dbReference type="InterPro" id="IPR013974">
    <property type="entry name" value="SAF"/>
</dbReference>
<name>A0A919X4P8_9BACI</name>
<keyword evidence="5" id="KW-1185">Reference proteome</keyword>
<dbReference type="RefSeq" id="WP_212919349.1">
    <property type="nucleotide sequence ID" value="NZ_BORP01000001.1"/>
</dbReference>
<accession>A0A919X4P8</accession>
<evidence type="ECO:0000259" key="3">
    <source>
        <dbReference type="SMART" id="SM00858"/>
    </source>
</evidence>
<organism evidence="4 5">
    <name type="scientific">Ornithinibacillus bavariensis</name>
    <dbReference type="NCBI Taxonomy" id="545502"/>
    <lineage>
        <taxon>Bacteria</taxon>
        <taxon>Bacillati</taxon>
        <taxon>Bacillota</taxon>
        <taxon>Bacilli</taxon>
        <taxon>Bacillales</taxon>
        <taxon>Bacillaceae</taxon>
        <taxon>Ornithinibacillus</taxon>
    </lineage>
</organism>
<dbReference type="CDD" id="cd11614">
    <property type="entry name" value="SAF_CpaB_FlgA_like"/>
    <property type="match status" value="1"/>
</dbReference>
<evidence type="ECO:0000313" key="5">
    <source>
        <dbReference type="Proteomes" id="UP000676917"/>
    </source>
</evidence>
<evidence type="ECO:0000256" key="2">
    <source>
        <dbReference type="SAM" id="Phobius"/>
    </source>
</evidence>
<proteinExistence type="predicted"/>
<feature type="transmembrane region" description="Helical" evidence="2">
    <location>
        <begin position="7"/>
        <end position="27"/>
    </location>
</feature>
<dbReference type="InterPro" id="IPR017585">
    <property type="entry name" value="SAF_FlgA"/>
</dbReference>
<feature type="domain" description="SAF" evidence="3">
    <location>
        <begin position="41"/>
        <end position="103"/>
    </location>
</feature>
<keyword evidence="2" id="KW-0812">Transmembrane</keyword>
<feature type="compositionally biased region" description="Basic and acidic residues" evidence="1">
    <location>
        <begin position="226"/>
        <end position="247"/>
    </location>
</feature>
<evidence type="ECO:0000256" key="1">
    <source>
        <dbReference type="SAM" id="MobiDB-lite"/>
    </source>
</evidence>
<comment type="caution">
    <text evidence="4">The sequence shown here is derived from an EMBL/GenBank/DDBJ whole genome shotgun (WGS) entry which is preliminary data.</text>
</comment>
<dbReference type="SMART" id="SM00858">
    <property type="entry name" value="SAF"/>
    <property type="match status" value="1"/>
</dbReference>
<keyword evidence="2" id="KW-1133">Transmembrane helix</keyword>
<reference evidence="4" key="1">
    <citation type="submission" date="2021-03" db="EMBL/GenBank/DDBJ databases">
        <title>Antimicrobial resistance genes in bacteria isolated from Japanese honey, and their potential for conferring macrolide and lincosamide resistance in the American foulbrood pathogen Paenibacillus larvae.</title>
        <authorList>
            <person name="Okamoto M."/>
            <person name="Kumagai M."/>
            <person name="Kanamori H."/>
            <person name="Takamatsu D."/>
        </authorList>
    </citation>
    <scope>NUCLEOTIDE SEQUENCE</scope>
    <source>
        <strain evidence="4">J43TS3</strain>
    </source>
</reference>
<evidence type="ECO:0000313" key="4">
    <source>
        <dbReference type="EMBL" id="GIO25836.1"/>
    </source>
</evidence>
<dbReference type="EMBL" id="BORP01000001">
    <property type="protein sequence ID" value="GIO25836.1"/>
    <property type="molecule type" value="Genomic_DNA"/>
</dbReference>
<sequence length="247" mass="28088">MLESKRRAIIFFIIAILLAALSGYFVLQKVKDLNDNLGTMVKIYVADREIYSRALITPDDVTTTEIPAKYIRDEYITNVNDFQNTVSIVPLSKGQIITQNMLKQASTVTEENNRLITILQTANVFFDERLYDMDRVDIIVSHEVEGKKVTEVFMKDLKVARIATNNETKEFNGVQVEVPFDEVTDLIHMLNYAETVRVIRANVGQMPNQGNPSVEDPENEDSNLEGSEKKDTTKEDVEKETTTDSKE</sequence>
<protein>
    <recommendedName>
        <fullName evidence="3">SAF domain-containing protein</fullName>
    </recommendedName>
</protein>
<dbReference type="Pfam" id="PF13144">
    <property type="entry name" value="ChapFlgA"/>
    <property type="match status" value="1"/>
</dbReference>
<feature type="region of interest" description="Disordered" evidence="1">
    <location>
        <begin position="204"/>
        <end position="247"/>
    </location>
</feature>
<keyword evidence="2" id="KW-0472">Membrane</keyword>
<dbReference type="Gene3D" id="3.90.1210.10">
    <property type="entry name" value="Antifreeze-like/N-acetylneuraminic acid synthase C-terminal domain"/>
    <property type="match status" value="1"/>
</dbReference>
<gene>
    <name evidence="4" type="ORF">J43TS3_04470</name>
</gene>
<dbReference type="AlphaFoldDB" id="A0A919X4P8"/>
<dbReference type="Proteomes" id="UP000676917">
    <property type="component" value="Unassembled WGS sequence"/>
</dbReference>